<proteinExistence type="predicted"/>
<gene>
    <name evidence="1" type="ORF">BXO512_14805</name>
</gene>
<comment type="caution">
    <text evidence="1">The sequence shown here is derived from an EMBL/GenBank/DDBJ whole genome shotgun (WGS) entry which is preliminary data.</text>
</comment>
<name>A0A854CJ48_XANOO</name>
<protein>
    <submittedName>
        <fullName evidence="1">Uncharacterized protein</fullName>
    </submittedName>
</protein>
<organism evidence="1">
    <name type="scientific">Xanthomonas oryzae pv. oryzae</name>
    <dbReference type="NCBI Taxonomy" id="64187"/>
    <lineage>
        <taxon>Bacteria</taxon>
        <taxon>Pseudomonadati</taxon>
        <taxon>Pseudomonadota</taxon>
        <taxon>Gammaproteobacteria</taxon>
        <taxon>Lysobacterales</taxon>
        <taxon>Lysobacteraceae</taxon>
        <taxon>Xanthomonas</taxon>
    </lineage>
</organism>
<sequence length="72" mass="7615">MFAVSKVMIASHGGWMHTDVRAQRSVGSDPLFVDSIADRTASAQCLRNFAHAYQAGAQGVPHAIVAARHAAP</sequence>
<dbReference type="EMBL" id="JXEA01000195">
    <property type="protein sequence ID" value="OLG89059.1"/>
    <property type="molecule type" value="Genomic_DNA"/>
</dbReference>
<accession>A0A854CJ48</accession>
<dbReference type="AlphaFoldDB" id="A0A854CJ48"/>
<reference evidence="1" key="1">
    <citation type="submission" date="2015-01" db="EMBL/GenBank/DDBJ databases">
        <title>Population genomics of rice bacterial leaf blight strains from India.</title>
        <authorList>
            <person name="Midha S."/>
            <person name="Anil M.G."/>
            <person name="Mishra D."/>
            <person name="Brahma K."/>
            <person name="Laha G.S."/>
            <person name="Sundaram R.M."/>
            <person name="Sonti R.V."/>
            <person name="Patil P.B."/>
        </authorList>
    </citation>
    <scope>NUCLEOTIDE SEQUENCE</scope>
    <source>
        <strain evidence="1">BXO512</strain>
    </source>
</reference>
<evidence type="ECO:0000313" key="1">
    <source>
        <dbReference type="EMBL" id="OLG89059.1"/>
    </source>
</evidence>